<dbReference type="STRING" id="4577.A0A1D6Q6S1"/>
<dbReference type="EMBL" id="CM000780">
    <property type="protein sequence ID" value="AQK54189.1"/>
    <property type="molecule type" value="Genomic_DNA"/>
</dbReference>
<dbReference type="EMBL" id="CM000780">
    <property type="protein sequence ID" value="AQK54190.1"/>
    <property type="molecule type" value="Genomic_DNA"/>
</dbReference>
<gene>
    <name evidence="1" type="ORF">ZEAMMB73_Zm00001d051414</name>
</gene>
<accession>A0A1D6Q6S1</accession>
<dbReference type="AlphaFoldDB" id="A0A1D6Q6S1"/>
<name>A0A1D6Q6S1_MAIZE</name>
<dbReference type="InParanoid" id="A0A1D6Q6S1"/>
<dbReference type="PANTHER" id="PTHR10241:SF25">
    <property type="entry name" value="TOMOSYN, ISOFORM C"/>
    <property type="match status" value="1"/>
</dbReference>
<sequence>MEEHNCFPNIALQKTQPPSMTKLLILLQVLSLESTAGLESVRCMSRTDLKLDGSFADMILIPDIGVPDKSRTSALFISTNPGQLNFYDGGYLFFVQNSKEGNPLPESHKFPVAITTFDPNITITGLYSLTKTEFPNISLKKFCARKNVGHFISENMKWPLTGGVPNEMSLNEDHAVERI</sequence>
<dbReference type="PANTHER" id="PTHR10241">
    <property type="entry name" value="LETHAL 2 GIANT LARVAE PROTEIN"/>
    <property type="match status" value="1"/>
</dbReference>
<proteinExistence type="predicted"/>
<organism evidence="1">
    <name type="scientific">Zea mays</name>
    <name type="common">Maize</name>
    <dbReference type="NCBI Taxonomy" id="4577"/>
    <lineage>
        <taxon>Eukaryota</taxon>
        <taxon>Viridiplantae</taxon>
        <taxon>Streptophyta</taxon>
        <taxon>Embryophyta</taxon>
        <taxon>Tracheophyta</taxon>
        <taxon>Spermatophyta</taxon>
        <taxon>Magnoliopsida</taxon>
        <taxon>Liliopsida</taxon>
        <taxon>Poales</taxon>
        <taxon>Poaceae</taxon>
        <taxon>PACMAD clade</taxon>
        <taxon>Panicoideae</taxon>
        <taxon>Andropogonodae</taxon>
        <taxon>Andropogoneae</taxon>
        <taxon>Tripsacinae</taxon>
        <taxon>Zea</taxon>
    </lineage>
</organism>
<evidence type="ECO:0000313" key="1">
    <source>
        <dbReference type="EMBL" id="AQK54190.1"/>
    </source>
</evidence>
<protein>
    <submittedName>
        <fullName evidence="1">Transducin family protein / WD-40 repeat family protein</fullName>
    </submittedName>
</protein>
<reference evidence="1" key="1">
    <citation type="submission" date="2015-12" db="EMBL/GenBank/DDBJ databases">
        <title>Update maize B73 reference genome by single molecule sequencing technologies.</title>
        <authorList>
            <consortium name="Maize Genome Sequencing Project"/>
            <person name="Ware D."/>
        </authorList>
    </citation>
    <scope>NUCLEOTIDE SEQUENCE</scope>
    <source>
        <tissue evidence="1">Seedling</tissue>
    </source>
</reference>